<protein>
    <submittedName>
        <fullName evidence="5">AraC family transcriptional regulator</fullName>
    </submittedName>
</protein>
<organism evidence="5 6">
    <name type="scientific">Nocardia seriolae</name>
    <dbReference type="NCBI Taxonomy" id="37332"/>
    <lineage>
        <taxon>Bacteria</taxon>
        <taxon>Bacillati</taxon>
        <taxon>Actinomycetota</taxon>
        <taxon>Actinomycetes</taxon>
        <taxon>Mycobacteriales</taxon>
        <taxon>Nocardiaceae</taxon>
        <taxon>Nocardia</taxon>
    </lineage>
</organism>
<dbReference type="Proteomes" id="UP000037179">
    <property type="component" value="Unassembled WGS sequence"/>
</dbReference>
<name>A0ABC9YQE2_9NOCA</name>
<keyword evidence="6" id="KW-1185">Reference proteome</keyword>
<gene>
    <name evidence="5" type="ORF">NSK11_contig00021-0074</name>
</gene>
<evidence type="ECO:0000313" key="6">
    <source>
        <dbReference type="Proteomes" id="UP000037179"/>
    </source>
</evidence>
<proteinExistence type="predicted"/>
<dbReference type="PROSITE" id="PS01124">
    <property type="entry name" value="HTH_ARAC_FAMILY_2"/>
    <property type="match status" value="1"/>
</dbReference>
<dbReference type="EMBL" id="BBYQ01000021">
    <property type="protein sequence ID" value="GAP27651.1"/>
    <property type="molecule type" value="Genomic_DNA"/>
</dbReference>
<evidence type="ECO:0000256" key="3">
    <source>
        <dbReference type="ARBA" id="ARBA00023163"/>
    </source>
</evidence>
<dbReference type="GeneID" id="93373947"/>
<feature type="domain" description="HTH araC/xylS-type" evidence="4">
    <location>
        <begin position="3"/>
        <end position="99"/>
    </location>
</feature>
<evidence type="ECO:0000259" key="4">
    <source>
        <dbReference type="PROSITE" id="PS01124"/>
    </source>
</evidence>
<keyword evidence="2" id="KW-0238">DNA-binding</keyword>
<keyword evidence="3" id="KW-0804">Transcription</keyword>
<evidence type="ECO:0000256" key="1">
    <source>
        <dbReference type="ARBA" id="ARBA00023015"/>
    </source>
</evidence>
<dbReference type="SUPFAM" id="SSF46689">
    <property type="entry name" value="Homeodomain-like"/>
    <property type="match status" value="1"/>
</dbReference>
<dbReference type="InterPro" id="IPR009057">
    <property type="entry name" value="Homeodomain-like_sf"/>
</dbReference>
<sequence>MAAQVRHLLLRNPADMLSLTEVARELAVSERTLHRRLAAEHTSFRGVLDQVRQLLATELLEQGLTVEAVGRRLGYSDSAAFSHAYRRWRGHPPGRAQLPG</sequence>
<dbReference type="PANTHER" id="PTHR47894">
    <property type="entry name" value="HTH-TYPE TRANSCRIPTIONAL REGULATOR GADX"/>
    <property type="match status" value="1"/>
</dbReference>
<dbReference type="GO" id="GO:0003677">
    <property type="term" value="F:DNA binding"/>
    <property type="evidence" value="ECO:0007669"/>
    <property type="project" value="UniProtKB-KW"/>
</dbReference>
<accession>A0ABC9YQE2</accession>
<reference evidence="6" key="1">
    <citation type="submission" date="2015-07" db="EMBL/GenBank/DDBJ databases">
        <title>Nocardia seriolae U-1 whole genome shotgun sequence.</title>
        <authorList>
            <person name="Imajoh M."/>
            <person name="Fukumoto Y."/>
            <person name="Sukeda M."/>
            <person name="Yamane J."/>
            <person name="Yamasaki K."/>
            <person name="Shimizu M."/>
            <person name="Ohnishi K."/>
            <person name="Oshima S."/>
        </authorList>
    </citation>
    <scope>NUCLEOTIDE SEQUENCE [LARGE SCALE GENOMIC DNA]</scope>
    <source>
        <strain evidence="6">U-1</strain>
    </source>
</reference>
<reference evidence="5 6" key="2">
    <citation type="journal article" date="2016" name="Genome Announc.">
        <title>Draft Genome Sequence of Erythromycin- and Oxytetracycline-Sensitive Nocardia seriolae Strain U-1 (NBRC 110359).</title>
        <authorList>
            <person name="Imajoh M."/>
            <person name="Sukeda M."/>
            <person name="Shimizu M."/>
            <person name="Yamane J."/>
            <person name="Ohnishi K."/>
            <person name="Oshima S."/>
        </authorList>
    </citation>
    <scope>NUCLEOTIDE SEQUENCE [LARGE SCALE GENOMIC DNA]</scope>
    <source>
        <strain evidence="5 6">U-1</strain>
    </source>
</reference>
<dbReference type="Gene3D" id="1.10.10.60">
    <property type="entry name" value="Homeodomain-like"/>
    <property type="match status" value="1"/>
</dbReference>
<dbReference type="InterPro" id="IPR018060">
    <property type="entry name" value="HTH_AraC"/>
</dbReference>
<dbReference type="Pfam" id="PF12833">
    <property type="entry name" value="HTH_18"/>
    <property type="match status" value="1"/>
</dbReference>
<dbReference type="PANTHER" id="PTHR47894:SF1">
    <property type="entry name" value="HTH-TYPE TRANSCRIPTIONAL REGULATOR VQSM"/>
    <property type="match status" value="1"/>
</dbReference>
<evidence type="ECO:0000313" key="5">
    <source>
        <dbReference type="EMBL" id="GAP27651.1"/>
    </source>
</evidence>
<dbReference type="RefSeq" id="WP_036551731.1">
    <property type="nucleotide sequence ID" value="NZ_AP028459.1"/>
</dbReference>
<dbReference type="SMART" id="SM00342">
    <property type="entry name" value="HTH_ARAC"/>
    <property type="match status" value="1"/>
</dbReference>
<keyword evidence="1" id="KW-0805">Transcription regulation</keyword>
<evidence type="ECO:0000256" key="2">
    <source>
        <dbReference type="ARBA" id="ARBA00023125"/>
    </source>
</evidence>
<comment type="caution">
    <text evidence="5">The sequence shown here is derived from an EMBL/GenBank/DDBJ whole genome shotgun (WGS) entry which is preliminary data.</text>
</comment>
<dbReference type="AlphaFoldDB" id="A0ABC9YQE2"/>